<evidence type="ECO:0000256" key="2">
    <source>
        <dbReference type="SAM" id="SignalP"/>
    </source>
</evidence>
<reference evidence="6 7" key="1">
    <citation type="submission" date="2011-09" db="EMBL/GenBank/DDBJ databases">
        <title>The permanent draft genome of Caldithrix abyssi DSM 13497.</title>
        <authorList>
            <consortium name="US DOE Joint Genome Institute (JGI-PGF)"/>
            <person name="Lucas S."/>
            <person name="Han J."/>
            <person name="Lapidus A."/>
            <person name="Bruce D."/>
            <person name="Goodwin L."/>
            <person name="Pitluck S."/>
            <person name="Peters L."/>
            <person name="Kyrpides N."/>
            <person name="Mavromatis K."/>
            <person name="Ivanova N."/>
            <person name="Mikhailova N."/>
            <person name="Chertkov O."/>
            <person name="Detter J.C."/>
            <person name="Tapia R."/>
            <person name="Han C."/>
            <person name="Land M."/>
            <person name="Hauser L."/>
            <person name="Markowitz V."/>
            <person name="Cheng J.-F."/>
            <person name="Hugenholtz P."/>
            <person name="Woyke T."/>
            <person name="Wu D."/>
            <person name="Spring S."/>
            <person name="Brambilla E."/>
            <person name="Klenk H.-P."/>
            <person name="Eisen J.A."/>
        </authorList>
    </citation>
    <scope>NUCLEOTIDE SEQUENCE [LARGE SCALE GENOMIC DNA]</scope>
    <source>
        <strain evidence="6 7">DSM 13497</strain>
    </source>
</reference>
<feature type="signal peptide" evidence="2">
    <location>
        <begin position="1"/>
        <end position="21"/>
    </location>
</feature>
<keyword evidence="7" id="KW-1185">Reference proteome</keyword>
<dbReference type="PaxDb" id="880073-Calab_1286"/>
<protein>
    <submittedName>
        <fullName evidence="5">Por secretion system C-terminal sorting domain-containing protein</fullName>
    </submittedName>
</protein>
<dbReference type="Gene3D" id="2.60.40.4070">
    <property type="match status" value="1"/>
</dbReference>
<dbReference type="InterPro" id="IPR029031">
    <property type="entry name" value="Gingipain_N_sf"/>
</dbReference>
<dbReference type="GO" id="GO:0006508">
    <property type="term" value="P:proteolysis"/>
    <property type="evidence" value="ECO:0007669"/>
    <property type="project" value="InterPro"/>
</dbReference>
<dbReference type="Pfam" id="PF08126">
    <property type="entry name" value="Propeptide_C25"/>
    <property type="match status" value="1"/>
</dbReference>
<dbReference type="HOGENOM" id="CLU_004870_0_0_0"/>
<dbReference type="NCBIfam" id="TIGR04183">
    <property type="entry name" value="Por_Secre_tail"/>
    <property type="match status" value="1"/>
</dbReference>
<dbReference type="STRING" id="880073.Cabys_3836"/>
<evidence type="ECO:0000259" key="3">
    <source>
        <dbReference type="Pfam" id="PF01364"/>
    </source>
</evidence>
<dbReference type="InterPro" id="IPR026444">
    <property type="entry name" value="Secre_tail"/>
</dbReference>
<feature type="domain" description="Gingipain propeptide" evidence="4">
    <location>
        <begin position="26"/>
        <end position="218"/>
    </location>
</feature>
<dbReference type="EMBL" id="CM001402">
    <property type="protein sequence ID" value="EHO40911.1"/>
    <property type="molecule type" value="Genomic_DNA"/>
</dbReference>
<organism evidence="6 7">
    <name type="scientific">Caldithrix abyssi DSM 13497</name>
    <dbReference type="NCBI Taxonomy" id="880073"/>
    <lineage>
        <taxon>Bacteria</taxon>
        <taxon>Pseudomonadati</taxon>
        <taxon>Calditrichota</taxon>
        <taxon>Calditrichia</taxon>
        <taxon>Calditrichales</taxon>
        <taxon>Calditrichaceae</taxon>
        <taxon>Caldithrix</taxon>
    </lineage>
</organism>
<evidence type="ECO:0000313" key="5">
    <source>
        <dbReference type="EMBL" id="APF20581.1"/>
    </source>
</evidence>
<dbReference type="KEGG" id="caby:Cabys_3836"/>
<dbReference type="InterPro" id="IPR012600">
    <property type="entry name" value="Propeptide_C25"/>
</dbReference>
<feature type="domain" description="Gingipain" evidence="3">
    <location>
        <begin position="625"/>
        <end position="989"/>
    </location>
</feature>
<dbReference type="SUPFAM" id="SSF52129">
    <property type="entry name" value="Caspase-like"/>
    <property type="match status" value="1"/>
</dbReference>
<dbReference type="Pfam" id="PF01364">
    <property type="entry name" value="Peptidase_C25"/>
    <property type="match status" value="1"/>
</dbReference>
<dbReference type="GO" id="GO:0004197">
    <property type="term" value="F:cysteine-type endopeptidase activity"/>
    <property type="evidence" value="ECO:0007669"/>
    <property type="project" value="InterPro"/>
</dbReference>
<evidence type="ECO:0000313" key="8">
    <source>
        <dbReference type="Proteomes" id="UP000183868"/>
    </source>
</evidence>
<dbReference type="Gene3D" id="3.40.50.1460">
    <property type="match status" value="1"/>
</dbReference>
<evidence type="ECO:0000313" key="6">
    <source>
        <dbReference type="EMBL" id="EHO40911.1"/>
    </source>
</evidence>
<dbReference type="EMBL" id="CP018099">
    <property type="protein sequence ID" value="APF20581.1"/>
    <property type="molecule type" value="Genomic_DNA"/>
</dbReference>
<dbReference type="InterPro" id="IPR001769">
    <property type="entry name" value="Gingipain"/>
</dbReference>
<keyword evidence="1 2" id="KW-0732">Signal</keyword>
<evidence type="ECO:0000313" key="7">
    <source>
        <dbReference type="Proteomes" id="UP000004671"/>
    </source>
</evidence>
<dbReference type="NCBIfam" id="NF033707">
    <property type="entry name" value="T9SS_sortase"/>
    <property type="match status" value="1"/>
</dbReference>
<name>H1XYP2_CALAY</name>
<dbReference type="InterPro" id="IPR038490">
    <property type="entry name" value="Gingipain_propep_sf"/>
</dbReference>
<dbReference type="Gene3D" id="3.40.50.10390">
    <property type="entry name" value="Gingipain r, domain 1"/>
    <property type="match status" value="1"/>
</dbReference>
<reference evidence="5 8" key="2">
    <citation type="submission" date="2016-11" db="EMBL/GenBank/DDBJ databases">
        <title>Genomic analysis of Caldithrix abyssi and proposal of a novel bacterial phylum Caldithrichaeota.</title>
        <authorList>
            <person name="Kublanov I."/>
            <person name="Sigalova O."/>
            <person name="Gavrilov S."/>
            <person name="Lebedinsky A."/>
            <person name="Ivanova N."/>
            <person name="Daum C."/>
            <person name="Reddy T."/>
            <person name="Klenk H.P."/>
            <person name="Goker M."/>
            <person name="Reva O."/>
            <person name="Miroshnichenko M."/>
            <person name="Kyprides N."/>
            <person name="Woyke T."/>
            <person name="Gelfand M."/>
        </authorList>
    </citation>
    <scope>NUCLEOTIDE SEQUENCE [LARGE SCALE GENOMIC DNA]</scope>
    <source>
        <strain evidence="5 8">LF13</strain>
    </source>
</reference>
<dbReference type="RefSeq" id="WP_006927981.1">
    <property type="nucleotide sequence ID" value="NZ_CM001402.1"/>
</dbReference>
<accession>H1XYP2</accession>
<dbReference type="eggNOG" id="COG1572">
    <property type="taxonomic scope" value="Bacteria"/>
</dbReference>
<evidence type="ECO:0000256" key="1">
    <source>
        <dbReference type="ARBA" id="ARBA00022729"/>
    </source>
</evidence>
<dbReference type="Proteomes" id="UP000004671">
    <property type="component" value="Chromosome"/>
</dbReference>
<evidence type="ECO:0000259" key="4">
    <source>
        <dbReference type="Pfam" id="PF08126"/>
    </source>
</evidence>
<dbReference type="CDD" id="cd02258">
    <property type="entry name" value="Peptidase_C25_N"/>
    <property type="match status" value="1"/>
</dbReference>
<dbReference type="Gene3D" id="2.60.40.3800">
    <property type="match status" value="1"/>
</dbReference>
<proteinExistence type="predicted"/>
<sequence precursor="true">MTRKNFCFLFFLMVFSGQLFAININNYPDVTVLQSNEQGMIIEWRPAQLNVQSVTIDQRSFQQISILEGESLSKPGQPDIPWRTLTIGLPDETPARITVLEAQTRTLENTDLAPMPSGVFDRSGLSNFRYILNDSLYKTAGPLPQSIVRANPPAYFRDLPVQSLLLSPVQYFPASHRLVLYERVKLQITFARKASGTTGAKRKELLDDVARQNILNFEVAQDWRKPLKKALKKTALLPPGPFYKITIKEDGLYKITPSVLETAGIDLNSFTIDQIQMFNNGGHELNYNTRSVYFNPPFTQEIPVLVFDQNNDGKFNGSDYILFYGKHVNSWFYNPLTNDFTYQQHTFATENIYWLSVNGSGGKRMPQTQNLPTSATATADYFYDRFHFEEDLYNLLGSGPDWYGHRFFGRSGGYSNDFSILPKTDAAGATARFRIQFKGGSGILWTDYENYRYEFSILLNNNSVFSRITFNNASRIAFNKDLTDLTWLKSGANTLSINYQGNLDACNVYLDWFELIYPRGLAAEGNQLVIYADENTQAVRYTVTNLSDGVDYYIFDVTDPVNPLVLAADLTAANGALSFNLPPSSSKRMLLVSSLSSSKVKFVTGVTAFTPRVDLLNPANQADHISITHKTFLPYAEEIASLHKGNLTTFVTCMEDIYFYFNSGVPDPTALRNFLRYTRDYWADPAPSFVLFFGDAHYDYRNINLPDTIRVPTWEIYDAGEIDSRCTDDYFVDLDYSGTSRFSSFTPDIAIGRIPVESVLDCERIVEKMHDYHFNSIQDGWQTNITLVADDQYGNNNSSTEYMHQSQSETIAKLPQMRKFILNKVYLSAFPSVPGGFLRIKPEANEALINYLNQGTLIVNYIGHGSPTKWAHEDVFNMDRDYPRIINEGRLCFLVAATCDFGKFDDPHEPSFTEALIWKEKNGIIGALASTRLAYSTQNATLASNFFQNLFPLNQPSNKLGLAKLSALGISSSVNDQKYILFADPAMVLADPKEKIEITEINPDTLKALSKVTVKARVESGNSFNGEAVLLVHDAAYENVRTDNGFSPITLIGPRIFKGEVDVQDGLLTGRFIVPKSIRYVDRPTGRVTIYAHSPESNLSAMGYNDQLLINGSESDVNDQQGPEIDVYFKDQENFTSGDLIPDNTILIVRLKDENGINITGETGHNISLQIDQEAPKDISGFFAYDKNSFQQGKIEYPLTQLKSGEHTIKIQAFDNLNNLNTTEVLIKVAATDNILLTDVVNYPNPFRDQTRFTFQTNVPGADVKIKIYTVTGRLIQELHGVSVMGYNDEIEWDGRDRDGDEIANGVYLYKIILREGNKEKTHIDKLVIMR</sequence>
<gene>
    <name evidence="5" type="ORF">Cabys_3836</name>
    <name evidence="6" type="ORF">Calab_1286</name>
</gene>
<dbReference type="InterPro" id="IPR029030">
    <property type="entry name" value="Caspase-like_dom_sf"/>
</dbReference>
<dbReference type="Proteomes" id="UP000183868">
    <property type="component" value="Chromosome"/>
</dbReference>
<feature type="chain" id="PRO_5010834695" evidence="2">
    <location>
        <begin position="22"/>
        <end position="1331"/>
    </location>
</feature>